<dbReference type="InterPro" id="IPR001789">
    <property type="entry name" value="Sig_transdc_resp-reg_receiver"/>
</dbReference>
<dbReference type="InterPro" id="IPR013783">
    <property type="entry name" value="Ig-like_fold"/>
</dbReference>
<evidence type="ECO:0000256" key="1">
    <source>
        <dbReference type="ARBA" id="ARBA00000085"/>
    </source>
</evidence>
<name>A0ABZ1C8E5_9BACT</name>
<dbReference type="RefSeq" id="WP_221029006.1">
    <property type="nucleotide sequence ID" value="NZ_CP139781.1"/>
</dbReference>
<dbReference type="SUPFAM" id="SSF50998">
    <property type="entry name" value="Quinoprotein alcohol dehydrogenase-like"/>
    <property type="match status" value="1"/>
</dbReference>
<dbReference type="PROSITE" id="PS50110">
    <property type="entry name" value="RESPONSE_REGULATORY"/>
    <property type="match status" value="1"/>
</dbReference>
<dbReference type="SMART" id="SM00448">
    <property type="entry name" value="REC"/>
    <property type="match status" value="1"/>
</dbReference>
<dbReference type="Gene3D" id="3.40.50.2300">
    <property type="match status" value="1"/>
</dbReference>
<keyword evidence="10" id="KW-1185">Reference proteome</keyword>
<dbReference type="Gene3D" id="2.130.10.10">
    <property type="entry name" value="YVTN repeat-like/Quinoprotein amine dehydrogenase"/>
    <property type="match status" value="2"/>
</dbReference>
<feature type="domain" description="Response regulatory" evidence="8">
    <location>
        <begin position="1088"/>
        <end position="1203"/>
    </location>
</feature>
<dbReference type="PANTHER" id="PTHR43047">
    <property type="entry name" value="TWO-COMPONENT HISTIDINE PROTEIN KINASE"/>
    <property type="match status" value="1"/>
</dbReference>
<proteinExistence type="predicted"/>
<accession>A0ABZ1C8E5</accession>
<dbReference type="Pfam" id="PF02518">
    <property type="entry name" value="HATPase_c"/>
    <property type="match status" value="1"/>
</dbReference>
<dbReference type="Gene3D" id="3.30.565.10">
    <property type="entry name" value="Histidine kinase-like ATPase, C-terminal domain"/>
    <property type="match status" value="1"/>
</dbReference>
<dbReference type="Pfam" id="PF00512">
    <property type="entry name" value="HisKA"/>
    <property type="match status" value="1"/>
</dbReference>
<evidence type="ECO:0000256" key="4">
    <source>
        <dbReference type="ARBA" id="ARBA00022679"/>
    </source>
</evidence>
<evidence type="ECO:0000259" key="8">
    <source>
        <dbReference type="PROSITE" id="PS50110"/>
    </source>
</evidence>
<evidence type="ECO:0000256" key="3">
    <source>
        <dbReference type="ARBA" id="ARBA00022553"/>
    </source>
</evidence>
<evidence type="ECO:0000313" key="10">
    <source>
        <dbReference type="Proteomes" id="UP000738431"/>
    </source>
</evidence>
<evidence type="ECO:0000259" key="7">
    <source>
        <dbReference type="PROSITE" id="PS50109"/>
    </source>
</evidence>
<dbReference type="SMART" id="SM00388">
    <property type="entry name" value="HisKA"/>
    <property type="match status" value="1"/>
</dbReference>
<dbReference type="InterPro" id="IPR005467">
    <property type="entry name" value="His_kinase_dom"/>
</dbReference>
<protein>
    <recommendedName>
        <fullName evidence="2">histidine kinase</fullName>
        <ecNumber evidence="2">2.7.13.3</ecNumber>
    </recommendedName>
</protein>
<feature type="domain" description="Histidine kinase" evidence="7">
    <location>
        <begin position="842"/>
        <end position="1063"/>
    </location>
</feature>
<dbReference type="InterPro" id="IPR003594">
    <property type="entry name" value="HATPase_dom"/>
</dbReference>
<dbReference type="InterPro" id="IPR015943">
    <property type="entry name" value="WD40/YVTN_repeat-like_dom_sf"/>
</dbReference>
<evidence type="ECO:0000313" key="9">
    <source>
        <dbReference type="EMBL" id="WRQ87958.1"/>
    </source>
</evidence>
<dbReference type="InterPro" id="IPR011006">
    <property type="entry name" value="CheY-like_superfamily"/>
</dbReference>
<dbReference type="CDD" id="cd00082">
    <property type="entry name" value="HisKA"/>
    <property type="match status" value="1"/>
</dbReference>
<dbReference type="Pfam" id="PF00072">
    <property type="entry name" value="Response_reg"/>
    <property type="match status" value="1"/>
</dbReference>
<keyword evidence="3 6" id="KW-0597">Phosphoprotein</keyword>
<dbReference type="SUPFAM" id="SSF55874">
    <property type="entry name" value="ATPase domain of HSP90 chaperone/DNA topoisomerase II/histidine kinase"/>
    <property type="match status" value="1"/>
</dbReference>
<dbReference type="CDD" id="cd16922">
    <property type="entry name" value="HATPase_EvgS-ArcB-TorS-like"/>
    <property type="match status" value="1"/>
</dbReference>
<dbReference type="SMART" id="SM00387">
    <property type="entry name" value="HATPase_c"/>
    <property type="match status" value="1"/>
</dbReference>
<dbReference type="SUPFAM" id="SSF47384">
    <property type="entry name" value="Homodimeric domain of signal transducing histidine kinase"/>
    <property type="match status" value="1"/>
</dbReference>
<feature type="modified residue" description="4-aspartylphosphate" evidence="6">
    <location>
        <position position="1137"/>
    </location>
</feature>
<organism evidence="9 10">
    <name type="scientific">Actomonas aquatica</name>
    <dbReference type="NCBI Taxonomy" id="2866162"/>
    <lineage>
        <taxon>Bacteria</taxon>
        <taxon>Pseudomonadati</taxon>
        <taxon>Verrucomicrobiota</taxon>
        <taxon>Opitutia</taxon>
        <taxon>Opitutales</taxon>
        <taxon>Opitutaceae</taxon>
        <taxon>Actomonas</taxon>
    </lineage>
</organism>
<dbReference type="EC" id="2.7.13.3" evidence="2"/>
<reference evidence="9 10" key="1">
    <citation type="submission" date="2023-12" db="EMBL/GenBank/DDBJ databases">
        <title>Description of an unclassified Opitutus bacterium of Verrucomicrobiota.</title>
        <authorList>
            <person name="Zhang D.-F."/>
        </authorList>
    </citation>
    <scope>NUCLEOTIDE SEQUENCE [LARGE SCALE GENOMIC DNA]</scope>
    <source>
        <strain evidence="9 10">WL0086</strain>
    </source>
</reference>
<dbReference type="InterPro" id="IPR036890">
    <property type="entry name" value="HATPase_C_sf"/>
</dbReference>
<dbReference type="Gene3D" id="2.60.40.10">
    <property type="entry name" value="Immunoglobulins"/>
    <property type="match status" value="1"/>
</dbReference>
<evidence type="ECO:0000256" key="2">
    <source>
        <dbReference type="ARBA" id="ARBA00012438"/>
    </source>
</evidence>
<dbReference type="PRINTS" id="PR00344">
    <property type="entry name" value="BCTRLSENSOR"/>
</dbReference>
<dbReference type="InterPro" id="IPR011123">
    <property type="entry name" value="Y_Y_Y"/>
</dbReference>
<dbReference type="InterPro" id="IPR011047">
    <property type="entry name" value="Quinoprotein_ADH-like_sf"/>
</dbReference>
<dbReference type="InterPro" id="IPR036097">
    <property type="entry name" value="HisK_dim/P_sf"/>
</dbReference>
<dbReference type="Proteomes" id="UP000738431">
    <property type="component" value="Chromosome"/>
</dbReference>
<dbReference type="Pfam" id="PF07495">
    <property type="entry name" value="Y_Y_Y"/>
    <property type="match status" value="1"/>
</dbReference>
<evidence type="ECO:0000256" key="6">
    <source>
        <dbReference type="PROSITE-ProRule" id="PRU00169"/>
    </source>
</evidence>
<dbReference type="PROSITE" id="PS50109">
    <property type="entry name" value="HIS_KIN"/>
    <property type="match status" value="1"/>
</dbReference>
<keyword evidence="5" id="KW-0418">Kinase</keyword>
<dbReference type="EMBL" id="CP139781">
    <property type="protein sequence ID" value="WRQ87958.1"/>
    <property type="molecule type" value="Genomic_DNA"/>
</dbReference>
<dbReference type="Gene3D" id="1.10.287.130">
    <property type="match status" value="1"/>
</dbReference>
<dbReference type="InterPro" id="IPR003661">
    <property type="entry name" value="HisK_dim/P_dom"/>
</dbReference>
<gene>
    <name evidence="9" type="ORF">K1X11_000960</name>
</gene>
<sequence>MPPASSPSLPHALSSAIRLSRGLLILVLVLSGLFTPATLPAQNERGLPLIQNFPIRDYESRPLLFGGRQGPDGLLYFANFGSVVVYDGTTWERIPVTDRPILAVAPAADGTIYVSPMGDFGRIRRQVDGSWRYESLIEQLPATVLPVTQIWTILVEDDAVWFSLPNRVVRWVENDATQTRIWDRPGPNAPTLLRREDSIQIFQNGRGLERYSDGRWTEPYPDIPELRDPLMRAITHLPGYPLVLVMEDATVHRFDAQGNQSTWTTPLPQRGAGRVVRSAVGTPTGHLVIATQGRGVFILDQHGALLHELGENRGLISDVVNFASLDHEGGVWLSHHRGASRLELNPHVTVFGPESGFGAETLTNFISHRGRVYAIGEDGLYWVEPATDDEPARWVRLPTDNDTVRNLYSDGETLFVGRSRHLAVLRDNKLENIIETRPAAIGIARQGNVLMVGNDLGYFLAHQVNGEWIEFARNQDLHTPVVWLKPTEPGVWWLGTITRGVVRLTFATPAAESAPTPRFYGVADGLPQDGGSAIVENVGSEIFTVTQNQLYRYDPATDRFVKPTEYRIDGQEIISTTAIGSDDTGRLFGQFFTALAPHQPRLGWFSSAQDPDAPYAWHGLPAAAASILGVNGAIDVSAAPRANAETFWFGGPDSIVRMERNDGIEASAPPTVVIREVSRGGESWLAARETRTVRPFSRQALRIRFSSTSYRNGSTVRFQHRLIGFDDEWSAPDARAEVSFTNLSGGPLTFEVRAVDHRGITGEPARFRFTIRPPWFRAPAMIALYLLAAGGAVMGFVRWRLARGERERQRLEDLVSSRTAELAVAKEQAETANRAKSSFLANMSHELRTPLNGVIGYARILQRNTTLDEAGREQARIVTSSGEHLLRMINEVLDFSKIEAGALNLHIGPFDPSALLRDIAAAAQPRADGKGLHFELITTDRLPPQVLGDAQKLRQVIDNLLSNAIKFTARGRVSLEVSCRPAADDRTRFQFLVRDTGVGLSSRDQATLFQPFQQAADGRPPEPGTGLGLSIAQRLVGLMGGEITIESEIGRGSDFAFAIALENLETPVLSAPVGSNTNLAGYEGPRRRVLIVDDVETNRRLLADLLTPLGFRVDTAMSGAAALARLREAPADAVIVDLRMPDMDGLELTRKIRADDSRHPLIILTSASVMSFDPQVAFDAGCDDFLAKPFDEEDLLRRLAQRLNLQWIRERDTDSAPPFADSAAIDGDLPASEAWQHLREAAARGDIRRLRTALHHLRESPKFDSALAAELEDLANRFQMDRLRQRIAELMPRD</sequence>
<dbReference type="SUPFAM" id="SSF52172">
    <property type="entry name" value="CheY-like"/>
    <property type="match status" value="1"/>
</dbReference>
<dbReference type="CDD" id="cd17546">
    <property type="entry name" value="REC_hyHK_CKI1_RcsC-like"/>
    <property type="match status" value="1"/>
</dbReference>
<dbReference type="InterPro" id="IPR004358">
    <property type="entry name" value="Sig_transdc_His_kin-like_C"/>
</dbReference>
<keyword evidence="4" id="KW-0808">Transferase</keyword>
<comment type="catalytic activity">
    <reaction evidence="1">
        <text>ATP + protein L-histidine = ADP + protein N-phospho-L-histidine.</text>
        <dbReference type="EC" id="2.7.13.3"/>
    </reaction>
</comment>
<evidence type="ECO:0000256" key="5">
    <source>
        <dbReference type="ARBA" id="ARBA00022777"/>
    </source>
</evidence>